<reference evidence="2" key="1">
    <citation type="submission" date="2025-08" db="UniProtKB">
        <authorList>
            <consortium name="Ensembl"/>
        </authorList>
    </citation>
    <scope>IDENTIFICATION</scope>
</reference>
<dbReference type="Proteomes" id="UP000261660">
    <property type="component" value="Unplaced"/>
</dbReference>
<dbReference type="Ensembl" id="ENSLBET00000000359.1">
    <property type="protein sequence ID" value="ENSLBEP00000000345.1"/>
    <property type="gene ID" value="ENSLBEG00000000284.1"/>
</dbReference>
<reference evidence="2" key="2">
    <citation type="submission" date="2025-09" db="UniProtKB">
        <authorList>
            <consortium name="Ensembl"/>
        </authorList>
    </citation>
    <scope>IDENTIFICATION</scope>
</reference>
<name>A0A3Q3DZN4_9LABR</name>
<dbReference type="AlphaFoldDB" id="A0A3Q3DZN4"/>
<accession>A0A3Q3DZN4</accession>
<keyword evidence="1" id="KW-0472">Membrane</keyword>
<evidence type="ECO:0000313" key="2">
    <source>
        <dbReference type="Ensembl" id="ENSLBEP00000000345.1"/>
    </source>
</evidence>
<keyword evidence="3" id="KW-1185">Reference proteome</keyword>
<dbReference type="InParanoid" id="A0A3Q3DZN4"/>
<evidence type="ECO:0000256" key="1">
    <source>
        <dbReference type="SAM" id="Phobius"/>
    </source>
</evidence>
<protein>
    <submittedName>
        <fullName evidence="2">Uncharacterized protein</fullName>
    </submittedName>
</protein>
<proteinExistence type="predicted"/>
<feature type="transmembrane region" description="Helical" evidence="1">
    <location>
        <begin position="30"/>
        <end position="50"/>
    </location>
</feature>
<sequence length="51" mass="6189">MAVNKCVKYLLFIFNLLFWVSLRFEPSFVHVYVIHRDYTCILNIFLFLVCV</sequence>
<evidence type="ECO:0000313" key="3">
    <source>
        <dbReference type="Proteomes" id="UP000261660"/>
    </source>
</evidence>
<keyword evidence="1" id="KW-0812">Transmembrane</keyword>
<organism evidence="2 3">
    <name type="scientific">Labrus bergylta</name>
    <name type="common">ballan wrasse</name>
    <dbReference type="NCBI Taxonomy" id="56723"/>
    <lineage>
        <taxon>Eukaryota</taxon>
        <taxon>Metazoa</taxon>
        <taxon>Chordata</taxon>
        <taxon>Craniata</taxon>
        <taxon>Vertebrata</taxon>
        <taxon>Euteleostomi</taxon>
        <taxon>Actinopterygii</taxon>
        <taxon>Neopterygii</taxon>
        <taxon>Teleostei</taxon>
        <taxon>Neoteleostei</taxon>
        <taxon>Acanthomorphata</taxon>
        <taxon>Eupercaria</taxon>
        <taxon>Labriformes</taxon>
        <taxon>Labridae</taxon>
        <taxon>Labrus</taxon>
    </lineage>
</organism>
<keyword evidence="1" id="KW-1133">Transmembrane helix</keyword>
<feature type="transmembrane region" description="Helical" evidence="1">
    <location>
        <begin position="7"/>
        <end position="24"/>
    </location>
</feature>